<feature type="signal peptide" evidence="1">
    <location>
        <begin position="1"/>
        <end position="22"/>
    </location>
</feature>
<dbReference type="AlphaFoldDB" id="A0ABD3M7R1"/>
<keyword evidence="1" id="KW-0732">Signal</keyword>
<dbReference type="EMBL" id="JALLBG020000223">
    <property type="protein sequence ID" value="KAL3758786.1"/>
    <property type="molecule type" value="Genomic_DNA"/>
</dbReference>
<reference evidence="2 3" key="1">
    <citation type="submission" date="2024-10" db="EMBL/GenBank/DDBJ databases">
        <title>Updated reference genomes for cyclostephanoid diatoms.</title>
        <authorList>
            <person name="Roberts W.R."/>
            <person name="Alverson A.J."/>
        </authorList>
    </citation>
    <scope>NUCLEOTIDE SEQUENCE [LARGE SCALE GENOMIC DNA]</scope>
    <source>
        <strain evidence="2 3">AJA232-27</strain>
    </source>
</reference>
<dbReference type="Pfam" id="PF03692">
    <property type="entry name" value="CxxCxxCC"/>
    <property type="match status" value="1"/>
</dbReference>
<accession>A0ABD3M7R1</accession>
<proteinExistence type="predicted"/>
<keyword evidence="3" id="KW-1185">Reference proteome</keyword>
<feature type="chain" id="PRO_5044818376" evidence="1">
    <location>
        <begin position="23"/>
        <end position="255"/>
    </location>
</feature>
<gene>
    <name evidence="2" type="ORF">ACHAWU_006428</name>
</gene>
<dbReference type="PANTHER" id="PTHR35866:SF1">
    <property type="entry name" value="YKGJ FAMILY CYSTEINE CLUSTER PROTEIN"/>
    <property type="match status" value="1"/>
</dbReference>
<evidence type="ECO:0000256" key="1">
    <source>
        <dbReference type="SAM" id="SignalP"/>
    </source>
</evidence>
<sequence>MATTTTMFLLAVAILLTDRSHALSLDKKPFLRRIRTAIAPFTLPWYEDGLNFSCTGCGKCCKVDGDVWLAPEEVNNIMVHLGYSNNISEKTKDDNESSITNFRKKYIRAEVSPTDGDESQSWMCLKRKEGACIFLDQSGQCSIYAARPVQCKTYPFWPSLLIDQEAWEDEAVLPDNIDIREGTGDRHWCPDQGGCEGIILRKSDDDSEASVDVQDYEESIGSIVDRKEIQLKMKEAARHWKRFPVQEIRESTWYL</sequence>
<dbReference type="InterPro" id="IPR005358">
    <property type="entry name" value="Puta_zinc/iron-chelating_dom"/>
</dbReference>
<name>A0ABD3M7R1_9STRA</name>
<evidence type="ECO:0000313" key="3">
    <source>
        <dbReference type="Proteomes" id="UP001530293"/>
    </source>
</evidence>
<dbReference type="PANTHER" id="PTHR35866">
    <property type="entry name" value="PUTATIVE-RELATED"/>
    <property type="match status" value="1"/>
</dbReference>
<dbReference type="Proteomes" id="UP001530293">
    <property type="component" value="Unassembled WGS sequence"/>
</dbReference>
<organism evidence="2 3">
    <name type="scientific">Discostella pseudostelligera</name>
    <dbReference type="NCBI Taxonomy" id="259834"/>
    <lineage>
        <taxon>Eukaryota</taxon>
        <taxon>Sar</taxon>
        <taxon>Stramenopiles</taxon>
        <taxon>Ochrophyta</taxon>
        <taxon>Bacillariophyta</taxon>
        <taxon>Coscinodiscophyceae</taxon>
        <taxon>Thalassiosirophycidae</taxon>
        <taxon>Stephanodiscales</taxon>
        <taxon>Stephanodiscaceae</taxon>
        <taxon>Discostella</taxon>
    </lineage>
</organism>
<comment type="caution">
    <text evidence="2">The sequence shown here is derived from an EMBL/GenBank/DDBJ whole genome shotgun (WGS) entry which is preliminary data.</text>
</comment>
<protein>
    <submittedName>
        <fullName evidence="2">Uncharacterized protein</fullName>
    </submittedName>
</protein>
<evidence type="ECO:0000313" key="2">
    <source>
        <dbReference type="EMBL" id="KAL3758786.1"/>
    </source>
</evidence>